<gene>
    <name evidence="1" type="ORF">XELAEV_18013225mg</name>
</gene>
<dbReference type="EMBL" id="CM004468">
    <property type="protein sequence ID" value="OCT95538.1"/>
    <property type="molecule type" value="Genomic_DNA"/>
</dbReference>
<dbReference type="AlphaFoldDB" id="A0A974HZ57"/>
<evidence type="ECO:0000313" key="1">
    <source>
        <dbReference type="EMBL" id="OCT95538.1"/>
    </source>
</evidence>
<evidence type="ECO:0000313" key="2">
    <source>
        <dbReference type="Proteomes" id="UP000694892"/>
    </source>
</evidence>
<protein>
    <submittedName>
        <fullName evidence="1">Uncharacterized protein</fullName>
    </submittedName>
</protein>
<reference evidence="2" key="1">
    <citation type="journal article" date="2016" name="Nature">
        <title>Genome evolution in the allotetraploid frog Xenopus laevis.</title>
        <authorList>
            <person name="Session A.M."/>
            <person name="Uno Y."/>
            <person name="Kwon T."/>
            <person name="Chapman J.A."/>
            <person name="Toyoda A."/>
            <person name="Takahashi S."/>
            <person name="Fukui A."/>
            <person name="Hikosaka A."/>
            <person name="Suzuki A."/>
            <person name="Kondo M."/>
            <person name="van Heeringen S.J."/>
            <person name="Quigley I."/>
            <person name="Heinz S."/>
            <person name="Ogino H."/>
            <person name="Ochi H."/>
            <person name="Hellsten U."/>
            <person name="Lyons J.B."/>
            <person name="Simakov O."/>
            <person name="Putnam N."/>
            <person name="Stites J."/>
            <person name="Kuroki Y."/>
            <person name="Tanaka T."/>
            <person name="Michiue T."/>
            <person name="Watanabe M."/>
            <person name="Bogdanovic O."/>
            <person name="Lister R."/>
            <person name="Georgiou G."/>
            <person name="Paranjpe S.S."/>
            <person name="van Kruijsbergen I."/>
            <person name="Shu S."/>
            <person name="Carlson J."/>
            <person name="Kinoshita T."/>
            <person name="Ohta Y."/>
            <person name="Mawaribuchi S."/>
            <person name="Jenkins J."/>
            <person name="Grimwood J."/>
            <person name="Schmutz J."/>
            <person name="Mitros T."/>
            <person name="Mozaffari S.V."/>
            <person name="Suzuki Y."/>
            <person name="Haramoto Y."/>
            <person name="Yamamoto T.S."/>
            <person name="Takagi C."/>
            <person name="Heald R."/>
            <person name="Miller K."/>
            <person name="Haudenschild C."/>
            <person name="Kitzman J."/>
            <person name="Nakayama T."/>
            <person name="Izutsu Y."/>
            <person name="Robert J."/>
            <person name="Fortriede J."/>
            <person name="Burns K."/>
            <person name="Lotay V."/>
            <person name="Karimi K."/>
            <person name="Yasuoka Y."/>
            <person name="Dichmann D.S."/>
            <person name="Flajnik M.F."/>
            <person name="Houston D.W."/>
            <person name="Shendure J."/>
            <person name="DuPasquier L."/>
            <person name="Vize P.D."/>
            <person name="Zorn A.M."/>
            <person name="Ito M."/>
            <person name="Marcotte E.M."/>
            <person name="Wallingford J.B."/>
            <person name="Ito Y."/>
            <person name="Asashima M."/>
            <person name="Ueno N."/>
            <person name="Matsuda Y."/>
            <person name="Veenstra G.J."/>
            <person name="Fujiyama A."/>
            <person name="Harland R.M."/>
            <person name="Taira M."/>
            <person name="Rokhsar D.S."/>
        </authorList>
    </citation>
    <scope>NUCLEOTIDE SEQUENCE [LARGE SCALE GENOMIC DNA]</scope>
    <source>
        <strain evidence="2">J</strain>
    </source>
</reference>
<organism evidence="1 2">
    <name type="scientific">Xenopus laevis</name>
    <name type="common">African clawed frog</name>
    <dbReference type="NCBI Taxonomy" id="8355"/>
    <lineage>
        <taxon>Eukaryota</taxon>
        <taxon>Metazoa</taxon>
        <taxon>Chordata</taxon>
        <taxon>Craniata</taxon>
        <taxon>Vertebrata</taxon>
        <taxon>Euteleostomi</taxon>
        <taxon>Amphibia</taxon>
        <taxon>Batrachia</taxon>
        <taxon>Anura</taxon>
        <taxon>Pipoidea</taxon>
        <taxon>Pipidae</taxon>
        <taxon>Xenopodinae</taxon>
        <taxon>Xenopus</taxon>
        <taxon>Xenopus</taxon>
    </lineage>
</organism>
<accession>A0A974HZ57</accession>
<dbReference type="Proteomes" id="UP000694892">
    <property type="component" value="Chromosome 2L"/>
</dbReference>
<name>A0A974HZ57_XENLA</name>
<sequence>MTPAAILLDHNNTSKHLYSKSLTQYSSNAATILIPRKWKSTLVHTVSEWWAEMEEIRRFEEKHAEIQTAIRKHWATWLPWTQYMEEARF</sequence>
<proteinExistence type="predicted"/>